<feature type="active site" description="Charge relay system" evidence="7">
    <location>
        <position position="340"/>
    </location>
</feature>
<accession>A0ABD0XTY4</accession>
<dbReference type="GO" id="GO:0016042">
    <property type="term" value="P:lipid catabolic process"/>
    <property type="evidence" value="ECO:0007669"/>
    <property type="project" value="UniProtKB-KW"/>
</dbReference>
<dbReference type="InterPro" id="IPR029058">
    <property type="entry name" value="AB_hydrolase_fold"/>
</dbReference>
<dbReference type="FunFam" id="3.40.50.1820:FF:000021">
    <property type="entry name" value="Lipase"/>
    <property type="match status" value="1"/>
</dbReference>
<keyword evidence="3" id="KW-0378">Hydrolase</keyword>
<dbReference type="SUPFAM" id="SSF53474">
    <property type="entry name" value="alpha/beta-Hydrolases"/>
    <property type="match status" value="1"/>
</dbReference>
<evidence type="ECO:0000256" key="3">
    <source>
        <dbReference type="ARBA" id="ARBA00022801"/>
    </source>
</evidence>
<feature type="domain" description="Partial AB-hydrolase lipase" evidence="8">
    <location>
        <begin position="4"/>
        <end position="58"/>
    </location>
</feature>
<gene>
    <name evidence="9" type="ORF">AAG570_007590</name>
</gene>
<comment type="similarity">
    <text evidence="1">Belongs to the AB hydrolase superfamily. Lipase family.</text>
</comment>
<name>A0ABD0XTY4_9HEMI</name>
<keyword evidence="2" id="KW-0732">Signal</keyword>
<organism evidence="9 10">
    <name type="scientific">Ranatra chinensis</name>
    <dbReference type="NCBI Taxonomy" id="642074"/>
    <lineage>
        <taxon>Eukaryota</taxon>
        <taxon>Metazoa</taxon>
        <taxon>Ecdysozoa</taxon>
        <taxon>Arthropoda</taxon>
        <taxon>Hexapoda</taxon>
        <taxon>Insecta</taxon>
        <taxon>Pterygota</taxon>
        <taxon>Neoptera</taxon>
        <taxon>Paraneoptera</taxon>
        <taxon>Hemiptera</taxon>
        <taxon>Heteroptera</taxon>
        <taxon>Panheteroptera</taxon>
        <taxon>Nepomorpha</taxon>
        <taxon>Nepidae</taxon>
        <taxon>Ranatrinae</taxon>
        <taxon>Ranatra</taxon>
    </lineage>
</organism>
<evidence type="ECO:0000256" key="1">
    <source>
        <dbReference type="ARBA" id="ARBA00010701"/>
    </source>
</evidence>
<evidence type="ECO:0000256" key="4">
    <source>
        <dbReference type="ARBA" id="ARBA00022963"/>
    </source>
</evidence>
<dbReference type="InterPro" id="IPR025483">
    <property type="entry name" value="Lipase_euk"/>
</dbReference>
<dbReference type="EMBL" id="JBFDAA010000021">
    <property type="protein sequence ID" value="KAL1114766.1"/>
    <property type="molecule type" value="Genomic_DNA"/>
</dbReference>
<evidence type="ECO:0000313" key="10">
    <source>
        <dbReference type="Proteomes" id="UP001558652"/>
    </source>
</evidence>
<evidence type="ECO:0000256" key="2">
    <source>
        <dbReference type="ARBA" id="ARBA00022729"/>
    </source>
</evidence>
<dbReference type="Proteomes" id="UP001558652">
    <property type="component" value="Unassembled WGS sequence"/>
</dbReference>
<dbReference type="InterPro" id="IPR006693">
    <property type="entry name" value="AB_hydrolase_lipase"/>
</dbReference>
<protein>
    <recommendedName>
        <fullName evidence="8">Partial AB-hydrolase lipase domain-containing protein</fullName>
    </recommendedName>
</protein>
<feature type="active site" description="Nucleophile" evidence="7">
    <location>
        <position position="136"/>
    </location>
</feature>
<keyword evidence="4" id="KW-0442">Lipid degradation</keyword>
<feature type="active site" description="Charge relay system" evidence="7">
    <location>
        <position position="310"/>
    </location>
</feature>
<reference evidence="9 10" key="1">
    <citation type="submission" date="2024-07" db="EMBL/GenBank/DDBJ databases">
        <title>Chromosome-level genome assembly of the water stick insect Ranatra chinensis (Heteroptera: Nepidae).</title>
        <authorList>
            <person name="Liu X."/>
        </authorList>
    </citation>
    <scope>NUCLEOTIDE SEQUENCE [LARGE SCALE GENOMIC DNA]</scope>
    <source>
        <strain evidence="9">Cailab_2021Rc</strain>
        <tissue evidence="9">Muscle</tissue>
    </source>
</reference>
<evidence type="ECO:0000256" key="6">
    <source>
        <dbReference type="ARBA" id="ARBA00023180"/>
    </source>
</evidence>
<evidence type="ECO:0000259" key="8">
    <source>
        <dbReference type="Pfam" id="PF04083"/>
    </source>
</evidence>
<dbReference type="GO" id="GO:0016787">
    <property type="term" value="F:hydrolase activity"/>
    <property type="evidence" value="ECO:0007669"/>
    <property type="project" value="UniProtKB-KW"/>
</dbReference>
<dbReference type="Gene3D" id="3.40.50.1820">
    <property type="entry name" value="alpha/beta hydrolase"/>
    <property type="match status" value="1"/>
</dbReference>
<comment type="caution">
    <text evidence="9">The sequence shown here is derived from an EMBL/GenBank/DDBJ whole genome shotgun (WGS) entry which is preliminary data.</text>
</comment>
<keyword evidence="5" id="KW-0443">Lipid metabolism</keyword>
<dbReference type="Pfam" id="PF04083">
    <property type="entry name" value="Abhydro_lipase"/>
    <property type="match status" value="1"/>
</dbReference>
<dbReference type="AlphaFoldDB" id="A0ABD0XTY4"/>
<evidence type="ECO:0000256" key="5">
    <source>
        <dbReference type="ARBA" id="ARBA00023098"/>
    </source>
</evidence>
<keyword evidence="10" id="KW-1185">Reference proteome</keyword>
<proteinExistence type="inferred from homology"/>
<evidence type="ECO:0000256" key="7">
    <source>
        <dbReference type="PIRSR" id="PIRSR000862-1"/>
    </source>
</evidence>
<sequence>MVLPHGYPFEEHEVTTEDGYILTVYRIPYGKNTTVPGPRPPLLLQHGILCSSAAWVLSEPDKGLGFILADAGYDVWMSNSRGNTYSQKHKTLDPDKQGKEYWNFSFHEMGYYDLPAVIDFMLAKTNHSQIYYVGHSQGTTQFYAMAATRPEYNAKVKVMSSLAPIAFLQHTRGTVRVLTYISNTLKWFAERLHIYHVLNDNFFLHLLDQAICRKTAITRPLCDNLLFLIAGYDSQQLNISLVPLIADHTPAGASIKQLIHFGQLANNDGRFSQYDYGKSLNMKMYNTELPPEYDLTKITTPVMLHYADNDWLSSEEDVSALNKKLPNSKMVEVPFAYFNHLDFMWAIDINPLLYDKVIELLKQF</sequence>
<dbReference type="PANTHER" id="PTHR11005">
    <property type="entry name" value="LYSOSOMAL ACID LIPASE-RELATED"/>
    <property type="match status" value="1"/>
</dbReference>
<evidence type="ECO:0000313" key="9">
    <source>
        <dbReference type="EMBL" id="KAL1114766.1"/>
    </source>
</evidence>
<dbReference type="PIRSF" id="PIRSF000862">
    <property type="entry name" value="Steryl_ester_lip"/>
    <property type="match status" value="1"/>
</dbReference>
<keyword evidence="6" id="KW-0325">Glycoprotein</keyword>